<dbReference type="InterPro" id="IPR013785">
    <property type="entry name" value="Aldolase_TIM"/>
</dbReference>
<dbReference type="SMART" id="SM00729">
    <property type="entry name" value="Elp3"/>
    <property type="match status" value="1"/>
</dbReference>
<evidence type="ECO:0000256" key="5">
    <source>
        <dbReference type="ARBA" id="ARBA00022723"/>
    </source>
</evidence>
<dbReference type="EMBL" id="JACRTD010000007">
    <property type="protein sequence ID" value="MBC8585976.1"/>
    <property type="molecule type" value="Genomic_DNA"/>
</dbReference>
<dbReference type="GO" id="GO:0005737">
    <property type="term" value="C:cytoplasm"/>
    <property type="evidence" value="ECO:0007669"/>
    <property type="project" value="UniProtKB-SubCell"/>
</dbReference>
<evidence type="ECO:0000313" key="12">
    <source>
        <dbReference type="Proteomes" id="UP000623678"/>
    </source>
</evidence>
<evidence type="ECO:0000256" key="9">
    <source>
        <dbReference type="RuleBase" id="RU364116"/>
    </source>
</evidence>
<dbReference type="RefSeq" id="WP_262395691.1">
    <property type="nucleotide sequence ID" value="NZ_JACRTD010000007.1"/>
</dbReference>
<dbReference type="InterPro" id="IPR006638">
    <property type="entry name" value="Elp3/MiaA/NifB-like_rSAM"/>
</dbReference>
<dbReference type="InterPro" id="IPR034505">
    <property type="entry name" value="Coproporphyrinogen-III_oxidase"/>
</dbReference>
<gene>
    <name evidence="11" type="primary">hemW</name>
    <name evidence="11" type="ORF">H8705_10300</name>
</gene>
<keyword evidence="8 9" id="KW-0143">Chaperone</keyword>
<dbReference type="PANTHER" id="PTHR13932:SF5">
    <property type="entry name" value="RADICAL S-ADENOSYL METHIONINE DOMAIN-CONTAINING PROTEIN 1, MITOCHONDRIAL"/>
    <property type="match status" value="1"/>
</dbReference>
<accession>A0A926II45</accession>
<evidence type="ECO:0000259" key="10">
    <source>
        <dbReference type="PROSITE" id="PS51918"/>
    </source>
</evidence>
<dbReference type="GO" id="GO:0006779">
    <property type="term" value="P:porphyrin-containing compound biosynthetic process"/>
    <property type="evidence" value="ECO:0007669"/>
    <property type="project" value="InterPro"/>
</dbReference>
<dbReference type="Proteomes" id="UP000623678">
    <property type="component" value="Unassembled WGS sequence"/>
</dbReference>
<comment type="function">
    <text evidence="9">Probably acts as a heme chaperone, transferring heme to an unknown acceptor. Binds one molecule of heme per monomer, possibly covalently. Binds 1 [4Fe-4S] cluster. The cluster is coordinated with 3 cysteines and an exchangeable S-adenosyl-L-methionine.</text>
</comment>
<dbReference type="Pfam" id="PF04055">
    <property type="entry name" value="Radical_SAM"/>
    <property type="match status" value="1"/>
</dbReference>
<keyword evidence="5 9" id="KW-0479">Metal-binding</keyword>
<dbReference type="NCBIfam" id="TIGR00539">
    <property type="entry name" value="hemN_rel"/>
    <property type="match status" value="1"/>
</dbReference>
<protein>
    <recommendedName>
        <fullName evidence="2 9">Heme chaperone HemW</fullName>
    </recommendedName>
</protein>
<keyword evidence="9" id="KW-0004">4Fe-4S</keyword>
<dbReference type="Pfam" id="PF06969">
    <property type="entry name" value="HemN_C"/>
    <property type="match status" value="1"/>
</dbReference>
<dbReference type="CDD" id="cd01335">
    <property type="entry name" value="Radical_SAM"/>
    <property type="match status" value="1"/>
</dbReference>
<dbReference type="SUPFAM" id="SSF102114">
    <property type="entry name" value="Radical SAM enzymes"/>
    <property type="match status" value="1"/>
</dbReference>
<evidence type="ECO:0000256" key="8">
    <source>
        <dbReference type="ARBA" id="ARBA00023186"/>
    </source>
</evidence>
<comment type="subcellular location">
    <subcellularLocation>
        <location evidence="9">Cytoplasm</location>
    </subcellularLocation>
</comment>
<organism evidence="11 12">
    <name type="scientific">Youxingia wuxianensis</name>
    <dbReference type="NCBI Taxonomy" id="2763678"/>
    <lineage>
        <taxon>Bacteria</taxon>
        <taxon>Bacillati</taxon>
        <taxon>Bacillota</taxon>
        <taxon>Clostridia</taxon>
        <taxon>Eubacteriales</taxon>
        <taxon>Oscillospiraceae</taxon>
        <taxon>Youxingia</taxon>
    </lineage>
</organism>
<evidence type="ECO:0000256" key="1">
    <source>
        <dbReference type="ARBA" id="ARBA00006100"/>
    </source>
</evidence>
<keyword evidence="7 9" id="KW-0411">Iron-sulfur</keyword>
<dbReference type="AlphaFoldDB" id="A0A926II45"/>
<dbReference type="SFLD" id="SFLDF00288">
    <property type="entry name" value="HemN-like__clustered_with_nucl"/>
    <property type="match status" value="1"/>
</dbReference>
<dbReference type="InterPro" id="IPR010723">
    <property type="entry name" value="HemN_C"/>
</dbReference>
<dbReference type="Gene3D" id="3.20.20.70">
    <property type="entry name" value="Aldolase class I"/>
    <property type="match status" value="1"/>
</dbReference>
<keyword evidence="3 9" id="KW-0349">Heme</keyword>
<dbReference type="PANTHER" id="PTHR13932">
    <property type="entry name" value="COPROPORPHYRINIGEN III OXIDASE"/>
    <property type="match status" value="1"/>
</dbReference>
<dbReference type="GO" id="GO:0051539">
    <property type="term" value="F:4 iron, 4 sulfur cluster binding"/>
    <property type="evidence" value="ECO:0007669"/>
    <property type="project" value="UniProtKB-UniRule"/>
</dbReference>
<feature type="domain" description="Radical SAM core" evidence="10">
    <location>
        <begin position="1"/>
        <end position="229"/>
    </location>
</feature>
<dbReference type="PROSITE" id="PS51918">
    <property type="entry name" value="RADICAL_SAM"/>
    <property type="match status" value="1"/>
</dbReference>
<reference evidence="11" key="1">
    <citation type="submission" date="2020-08" db="EMBL/GenBank/DDBJ databases">
        <title>Genome public.</title>
        <authorList>
            <person name="Liu C."/>
            <person name="Sun Q."/>
        </authorList>
    </citation>
    <scope>NUCLEOTIDE SEQUENCE</scope>
    <source>
        <strain evidence="11">NSJ-64</strain>
    </source>
</reference>
<comment type="similarity">
    <text evidence="1">Belongs to the anaerobic coproporphyrinogen-III oxidase family. HemW subfamily.</text>
</comment>
<proteinExistence type="inferred from homology"/>
<name>A0A926II45_9FIRM</name>
<evidence type="ECO:0000256" key="2">
    <source>
        <dbReference type="ARBA" id="ARBA00017228"/>
    </source>
</evidence>
<keyword evidence="4 9" id="KW-0949">S-adenosyl-L-methionine</keyword>
<dbReference type="SFLD" id="SFLDG01065">
    <property type="entry name" value="anaerobic_coproporphyrinogen-I"/>
    <property type="match status" value="1"/>
</dbReference>
<sequence>MPIGLYIHVPFCQRKCPYCDFYSAVPAQGQQELYTRAVLESLRQVPFFVDSVDTIYFGGGTPSLLGGGGIARILDGASKSFPILPGAEITVECNPHSALKEEIKLMRSAGVNRLSFGMQSASDEHLKLLGRLHTVAEVSSAVTAAQQAGVEHISLDLMLATPGQEFSHIDAAVSLCSRLGVEHVSSYLLKIEEGTPFSKNNTAALCPDEDRQADLYQYAVKALESAGYQQYEISNFSRNGHISRHNMKYWDCQPYLGIGPSAHSFIDGRRRYFPRDLAGFLAAANPWDLLQDDGTGGDLSEYLMLRLRLCEGISFKTLSKRYPQSDLQLLRKKARPFEKAGLLTMDDERIRLTVDGFLVSNGIICELADV</sequence>
<dbReference type="GO" id="GO:0004109">
    <property type="term" value="F:coproporphyrinogen oxidase activity"/>
    <property type="evidence" value="ECO:0007669"/>
    <property type="project" value="InterPro"/>
</dbReference>
<keyword evidence="6 9" id="KW-0408">Iron</keyword>
<keyword evidence="12" id="KW-1185">Reference proteome</keyword>
<dbReference type="SFLD" id="SFLDS00029">
    <property type="entry name" value="Radical_SAM"/>
    <property type="match status" value="1"/>
</dbReference>
<comment type="caution">
    <text evidence="11">The sequence shown here is derived from an EMBL/GenBank/DDBJ whole genome shotgun (WGS) entry which is preliminary data.</text>
</comment>
<dbReference type="InterPro" id="IPR007197">
    <property type="entry name" value="rSAM"/>
</dbReference>
<keyword evidence="9" id="KW-0963">Cytoplasm</keyword>
<dbReference type="GO" id="GO:0046872">
    <property type="term" value="F:metal ion binding"/>
    <property type="evidence" value="ECO:0007669"/>
    <property type="project" value="UniProtKB-UniRule"/>
</dbReference>
<evidence type="ECO:0000256" key="7">
    <source>
        <dbReference type="ARBA" id="ARBA00023014"/>
    </source>
</evidence>
<dbReference type="SFLD" id="SFLDG01082">
    <property type="entry name" value="B12-binding_domain_containing"/>
    <property type="match status" value="1"/>
</dbReference>
<evidence type="ECO:0000313" key="11">
    <source>
        <dbReference type="EMBL" id="MBC8585976.1"/>
    </source>
</evidence>
<evidence type="ECO:0000256" key="3">
    <source>
        <dbReference type="ARBA" id="ARBA00022617"/>
    </source>
</evidence>
<dbReference type="InterPro" id="IPR058240">
    <property type="entry name" value="rSAM_sf"/>
</dbReference>
<evidence type="ECO:0000256" key="6">
    <source>
        <dbReference type="ARBA" id="ARBA00023004"/>
    </source>
</evidence>
<dbReference type="InterPro" id="IPR004559">
    <property type="entry name" value="HemW-like"/>
</dbReference>
<dbReference type="SFLD" id="SFLDF00562">
    <property type="entry name" value="HemN-like__clustered_with_heat"/>
    <property type="match status" value="1"/>
</dbReference>
<evidence type="ECO:0000256" key="4">
    <source>
        <dbReference type="ARBA" id="ARBA00022691"/>
    </source>
</evidence>